<sequence>MKLTLSTILALSALALSIPVAELRKRDLGGNHTEEECEKAFESLKQDEKTKDYDFKNLFWVPMGSVCSKVDVVIYGSKILSKHCTQTVNEDSPFQSAAIYEAWSNTEAALGACQMSSESRYCVDEVLYSSMDVDTLTKEFTQLANIAANCTCTQVNSLGNTCNTCLTTQNLTTVSSSNLLFNLIGNCNTSATAIPKTVKLFETIWGINATTNFNKQTVEKVSTTSANPPAETAQIVKPSSAAYKSISVTFTFLMSALIFTL</sequence>
<name>A0AAD5XXB4_9FUNG</name>
<feature type="chain" id="PRO_5042187390" evidence="1">
    <location>
        <begin position="18"/>
        <end position="261"/>
    </location>
</feature>
<gene>
    <name evidence="2" type="ORF">HK099_001180</name>
</gene>
<dbReference type="EMBL" id="JADGJW010000131">
    <property type="protein sequence ID" value="KAJ3223407.1"/>
    <property type="molecule type" value="Genomic_DNA"/>
</dbReference>
<organism evidence="2 3">
    <name type="scientific">Clydaea vesicula</name>
    <dbReference type="NCBI Taxonomy" id="447962"/>
    <lineage>
        <taxon>Eukaryota</taxon>
        <taxon>Fungi</taxon>
        <taxon>Fungi incertae sedis</taxon>
        <taxon>Chytridiomycota</taxon>
        <taxon>Chytridiomycota incertae sedis</taxon>
        <taxon>Chytridiomycetes</taxon>
        <taxon>Lobulomycetales</taxon>
        <taxon>Lobulomycetaceae</taxon>
        <taxon>Clydaea</taxon>
    </lineage>
</organism>
<dbReference type="AlphaFoldDB" id="A0AAD5XXB4"/>
<proteinExistence type="predicted"/>
<keyword evidence="3" id="KW-1185">Reference proteome</keyword>
<accession>A0AAD5XXB4</accession>
<reference evidence="2" key="1">
    <citation type="submission" date="2020-05" db="EMBL/GenBank/DDBJ databases">
        <title>Phylogenomic resolution of chytrid fungi.</title>
        <authorList>
            <person name="Stajich J.E."/>
            <person name="Amses K."/>
            <person name="Simmons R."/>
            <person name="Seto K."/>
            <person name="Myers J."/>
            <person name="Bonds A."/>
            <person name="Quandt C.A."/>
            <person name="Barry K."/>
            <person name="Liu P."/>
            <person name="Grigoriev I."/>
            <person name="Longcore J.E."/>
            <person name="James T.Y."/>
        </authorList>
    </citation>
    <scope>NUCLEOTIDE SEQUENCE</scope>
    <source>
        <strain evidence="2">JEL0476</strain>
    </source>
</reference>
<evidence type="ECO:0000313" key="2">
    <source>
        <dbReference type="EMBL" id="KAJ3223407.1"/>
    </source>
</evidence>
<dbReference type="Proteomes" id="UP001211065">
    <property type="component" value="Unassembled WGS sequence"/>
</dbReference>
<comment type="caution">
    <text evidence="2">The sequence shown here is derived from an EMBL/GenBank/DDBJ whole genome shotgun (WGS) entry which is preliminary data.</text>
</comment>
<keyword evidence="1" id="KW-0732">Signal</keyword>
<feature type="signal peptide" evidence="1">
    <location>
        <begin position="1"/>
        <end position="17"/>
    </location>
</feature>
<evidence type="ECO:0000313" key="3">
    <source>
        <dbReference type="Proteomes" id="UP001211065"/>
    </source>
</evidence>
<evidence type="ECO:0000256" key="1">
    <source>
        <dbReference type="SAM" id="SignalP"/>
    </source>
</evidence>
<protein>
    <submittedName>
        <fullName evidence="2">Uncharacterized protein</fullName>
    </submittedName>
</protein>